<dbReference type="InterPro" id="IPR018484">
    <property type="entry name" value="FGGY_N"/>
</dbReference>
<dbReference type="GO" id="GO:0005975">
    <property type="term" value="P:carbohydrate metabolic process"/>
    <property type="evidence" value="ECO:0007669"/>
    <property type="project" value="InterPro"/>
</dbReference>
<evidence type="ECO:0000256" key="3">
    <source>
        <dbReference type="ARBA" id="ARBA00022777"/>
    </source>
</evidence>
<comment type="similarity">
    <text evidence="1">Belongs to the FGGY kinase family.</text>
</comment>
<dbReference type="Pfam" id="PF00370">
    <property type="entry name" value="FGGY_N"/>
    <property type="match status" value="1"/>
</dbReference>
<evidence type="ECO:0000256" key="2">
    <source>
        <dbReference type="ARBA" id="ARBA00022679"/>
    </source>
</evidence>
<accession>A0A1V3IL12</accession>
<feature type="domain" description="Carbohydrate kinase FGGY N-terminal" evidence="4">
    <location>
        <begin position="14"/>
        <end position="239"/>
    </location>
</feature>
<reference evidence="6 7" key="1">
    <citation type="submission" date="2016-10" db="EMBL/GenBank/DDBJ databases">
        <title>Rodentibacter gen. nov. and new species.</title>
        <authorList>
            <person name="Christensen H."/>
        </authorList>
    </citation>
    <scope>NUCLEOTIDE SEQUENCE [LARGE SCALE GENOMIC DNA]</scope>
    <source>
        <strain evidence="6 7">CCUG17206</strain>
    </source>
</reference>
<keyword evidence="7" id="KW-1185">Reference proteome</keyword>
<sequence>MQNEKTLIDTGSVVIGIELGSTRVKAVLIDQVGRILATGGADWENHLINNIWTYHQEEIWATLQSAFENLQMTVKEKYRTVIKTAKAIGLSAMMHGYLPFDREGNQLVPFRTWRNNITFTAAQKLTNLFQYPIPQRWSIAHLYQAILNEEPHLEKLAYLTTLSGYIHWRLTGEKYLGIGDASGMFPIDTEISDYNKTMLSQFNQLIEDKNYDWHIEDVLPQVQIAGKTAGKLTALGAKLLDPTGALQADIPFCPPEGDAGTGMVATNCIKEKTGNISAGTSAFAMIVLEKALSRVYGELDIVTTPAGKLVAMAHAQNCTTDINAWVSLLGECLQAFGIKICTEELYETLFLHALQGDTDCGGLLSYGFYSGEHNVGLEKGCPLFLHPTNAKFNLANFMRVHLYTAFGAMKLGMDILLQQEKVTITRILGHGGIFKTENVAQQILASALNIPLATMETASNGGAWGIALLANFLSRSETSSLEDYLDTDIFNQVEISVVYPEKQITEGYQQFIDCYKQGIPIVQTAINQDFIG</sequence>
<dbReference type="GO" id="GO:0016301">
    <property type="term" value="F:kinase activity"/>
    <property type="evidence" value="ECO:0007669"/>
    <property type="project" value="UniProtKB-KW"/>
</dbReference>
<dbReference type="CDD" id="cd07809">
    <property type="entry name" value="ASKHA_NBD_FGGY_BaXK-like"/>
    <property type="match status" value="1"/>
</dbReference>
<proteinExistence type="inferred from homology"/>
<keyword evidence="3" id="KW-0418">Kinase</keyword>
<feature type="domain" description="Carbohydrate kinase FGGY C-terminal" evidence="5">
    <location>
        <begin position="275"/>
        <end position="472"/>
    </location>
</feature>
<dbReference type="InterPro" id="IPR043129">
    <property type="entry name" value="ATPase_NBD"/>
</dbReference>
<dbReference type="Gene3D" id="3.30.420.40">
    <property type="match status" value="2"/>
</dbReference>
<dbReference type="RefSeq" id="WP_077416932.1">
    <property type="nucleotide sequence ID" value="NZ_MLHI01000062.1"/>
</dbReference>
<dbReference type="EMBL" id="MLHJ01000068">
    <property type="protein sequence ID" value="OOF42110.1"/>
    <property type="molecule type" value="Genomic_DNA"/>
</dbReference>
<dbReference type="InterPro" id="IPR050406">
    <property type="entry name" value="FGGY_Carb_Kinase"/>
</dbReference>
<dbReference type="OrthoDB" id="9760563at2"/>
<dbReference type="STRING" id="1908260.BKK50_07625"/>
<dbReference type="PANTHER" id="PTHR43095">
    <property type="entry name" value="SUGAR KINASE"/>
    <property type="match status" value="1"/>
</dbReference>
<dbReference type="Pfam" id="PF02782">
    <property type="entry name" value="FGGY_C"/>
    <property type="match status" value="1"/>
</dbReference>
<organism evidence="6 7">
    <name type="scientific">Rodentibacter rarus</name>
    <dbReference type="NCBI Taxonomy" id="1908260"/>
    <lineage>
        <taxon>Bacteria</taxon>
        <taxon>Pseudomonadati</taxon>
        <taxon>Pseudomonadota</taxon>
        <taxon>Gammaproteobacteria</taxon>
        <taxon>Pasteurellales</taxon>
        <taxon>Pasteurellaceae</taxon>
        <taxon>Rodentibacter</taxon>
    </lineage>
</organism>
<dbReference type="SUPFAM" id="SSF53067">
    <property type="entry name" value="Actin-like ATPase domain"/>
    <property type="match status" value="2"/>
</dbReference>
<dbReference type="PANTHER" id="PTHR43095:SF5">
    <property type="entry name" value="XYLULOSE KINASE"/>
    <property type="match status" value="1"/>
</dbReference>
<gene>
    <name evidence="6" type="ORF">BKK50_07625</name>
</gene>
<dbReference type="AlphaFoldDB" id="A0A1V3IL12"/>
<evidence type="ECO:0000259" key="5">
    <source>
        <dbReference type="Pfam" id="PF02782"/>
    </source>
</evidence>
<name>A0A1V3IL12_9PAST</name>
<dbReference type="Proteomes" id="UP000189433">
    <property type="component" value="Unassembled WGS sequence"/>
</dbReference>
<keyword evidence="2" id="KW-0808">Transferase</keyword>
<protein>
    <submittedName>
        <fullName evidence="6">ATPase</fullName>
    </submittedName>
</protein>
<comment type="caution">
    <text evidence="6">The sequence shown here is derived from an EMBL/GenBank/DDBJ whole genome shotgun (WGS) entry which is preliminary data.</text>
</comment>
<evidence type="ECO:0000259" key="4">
    <source>
        <dbReference type="Pfam" id="PF00370"/>
    </source>
</evidence>
<dbReference type="InterPro" id="IPR018485">
    <property type="entry name" value="FGGY_C"/>
</dbReference>
<evidence type="ECO:0000256" key="1">
    <source>
        <dbReference type="ARBA" id="ARBA00009156"/>
    </source>
</evidence>
<evidence type="ECO:0000313" key="7">
    <source>
        <dbReference type="Proteomes" id="UP000189433"/>
    </source>
</evidence>
<evidence type="ECO:0000313" key="6">
    <source>
        <dbReference type="EMBL" id="OOF42110.1"/>
    </source>
</evidence>